<dbReference type="GO" id="GO:0043204">
    <property type="term" value="C:perikaryon"/>
    <property type="evidence" value="ECO:0007669"/>
    <property type="project" value="UniProtKB-SubCell"/>
</dbReference>
<feature type="domain" description="TH1" evidence="20">
    <location>
        <begin position="299"/>
        <end position="451"/>
    </location>
</feature>
<comment type="similarity">
    <text evidence="18">Belongs to the TRAFAC class myosin-kinesin ATPase superfamily. Myosin family.</text>
</comment>
<evidence type="ECO:0000256" key="13">
    <source>
        <dbReference type="ARBA" id="ARBA00023123"/>
    </source>
</evidence>
<dbReference type="Gene3D" id="1.20.58.530">
    <property type="match status" value="1"/>
</dbReference>
<dbReference type="PANTHER" id="PTHR13140">
    <property type="entry name" value="MYOSIN"/>
    <property type="match status" value="1"/>
</dbReference>
<dbReference type="Gene3D" id="1.20.5.4820">
    <property type="match status" value="1"/>
</dbReference>
<reference evidence="21" key="2">
    <citation type="submission" date="2025-09" db="UniProtKB">
        <authorList>
            <consortium name="Ensembl"/>
        </authorList>
    </citation>
    <scope>IDENTIFICATION</scope>
</reference>
<evidence type="ECO:0000313" key="21">
    <source>
        <dbReference type="Ensembl" id="ENSMCSP00000021824.1"/>
    </source>
</evidence>
<dbReference type="OrthoDB" id="6108017at2759"/>
<dbReference type="GO" id="GO:0005938">
    <property type="term" value="C:cell cortex"/>
    <property type="evidence" value="ECO:0007669"/>
    <property type="project" value="UniProtKB-SubCell"/>
</dbReference>
<keyword evidence="11" id="KW-0112">Calmodulin-binding</keyword>
<evidence type="ECO:0000256" key="15">
    <source>
        <dbReference type="ARBA" id="ARBA00023203"/>
    </source>
</evidence>
<keyword evidence="13 18" id="KW-0518">Myosin</keyword>
<evidence type="ECO:0000256" key="10">
    <source>
        <dbReference type="ARBA" id="ARBA00022840"/>
    </source>
</evidence>
<dbReference type="GO" id="GO:0006897">
    <property type="term" value="P:endocytosis"/>
    <property type="evidence" value="ECO:0007669"/>
    <property type="project" value="TreeGrafter"/>
</dbReference>
<evidence type="ECO:0000259" key="20">
    <source>
        <dbReference type="PROSITE" id="PS51757"/>
    </source>
</evidence>
<dbReference type="InterPro" id="IPR000048">
    <property type="entry name" value="IQ_motif_EF-hand-BS"/>
</dbReference>
<dbReference type="Ensembl" id="ENSMCST00000022381.1">
    <property type="protein sequence ID" value="ENSMCSP00000021824.1"/>
    <property type="gene ID" value="ENSMCSG00000015231.1"/>
</dbReference>
<dbReference type="GO" id="GO:0007015">
    <property type="term" value="P:actin filament organization"/>
    <property type="evidence" value="ECO:0007669"/>
    <property type="project" value="TreeGrafter"/>
</dbReference>
<evidence type="ECO:0000256" key="9">
    <source>
        <dbReference type="ARBA" id="ARBA00022753"/>
    </source>
</evidence>
<evidence type="ECO:0000256" key="8">
    <source>
        <dbReference type="ARBA" id="ARBA00022741"/>
    </source>
</evidence>
<comment type="subcellular location">
    <subcellularLocation>
        <location evidence="1">Cell projection</location>
        <location evidence="1">Dendrite</location>
    </subcellularLocation>
    <subcellularLocation>
        <location evidence="4">Cytoplasm</location>
        <location evidence="4">Cell cortex</location>
    </subcellularLocation>
    <subcellularLocation>
        <location evidence="2">Early endosome</location>
    </subcellularLocation>
    <subcellularLocation>
        <location evidence="3">Perikaryon</location>
    </subcellularLocation>
</comment>
<protein>
    <recommendedName>
        <fullName evidence="17">Unconventional myosin-Id</fullName>
    </recommendedName>
</protein>
<dbReference type="InterPro" id="IPR036961">
    <property type="entry name" value="Kinesin_motor_dom_sf"/>
</dbReference>
<keyword evidence="16" id="KW-0966">Cell projection</keyword>
<feature type="region of interest" description="Actin-binding" evidence="18">
    <location>
        <begin position="66"/>
        <end position="88"/>
    </location>
</feature>
<dbReference type="Pfam" id="PF00063">
    <property type="entry name" value="Myosin_head"/>
    <property type="match status" value="1"/>
</dbReference>
<dbReference type="GO" id="GO:0015031">
    <property type="term" value="P:protein transport"/>
    <property type="evidence" value="ECO:0007669"/>
    <property type="project" value="UniProtKB-KW"/>
</dbReference>
<evidence type="ECO:0000256" key="1">
    <source>
        <dbReference type="ARBA" id="ARBA00004279"/>
    </source>
</evidence>
<keyword evidence="15 18" id="KW-0009">Actin-binding</keyword>
<evidence type="ECO:0000256" key="5">
    <source>
        <dbReference type="ARBA" id="ARBA00022448"/>
    </source>
</evidence>
<dbReference type="InterPro" id="IPR010926">
    <property type="entry name" value="Myosin_TH1"/>
</dbReference>
<dbReference type="Proteomes" id="UP000694560">
    <property type="component" value="Unplaced"/>
</dbReference>
<keyword evidence="14" id="KW-0505">Motor protein</keyword>
<evidence type="ECO:0000256" key="17">
    <source>
        <dbReference type="ARBA" id="ARBA00039641"/>
    </source>
</evidence>
<dbReference type="PROSITE" id="PS51456">
    <property type="entry name" value="MYOSIN_MOTOR"/>
    <property type="match status" value="1"/>
</dbReference>
<dbReference type="AlphaFoldDB" id="A0A8C5UGM7"/>
<dbReference type="GO" id="GO:0005769">
    <property type="term" value="C:early endosome"/>
    <property type="evidence" value="ECO:0007669"/>
    <property type="project" value="UniProtKB-SubCell"/>
</dbReference>
<keyword evidence="22" id="KW-1185">Reference proteome</keyword>
<evidence type="ECO:0000256" key="16">
    <source>
        <dbReference type="ARBA" id="ARBA00023273"/>
    </source>
</evidence>
<dbReference type="GO" id="GO:0000146">
    <property type="term" value="F:microfilament motor activity"/>
    <property type="evidence" value="ECO:0007669"/>
    <property type="project" value="TreeGrafter"/>
</dbReference>
<keyword evidence="10" id="KW-0067">ATP-binding</keyword>
<dbReference type="InterPro" id="IPR001609">
    <property type="entry name" value="Myosin_head_motor_dom-like"/>
</dbReference>
<keyword evidence="12" id="KW-0653">Protein transport</keyword>
<evidence type="ECO:0000256" key="4">
    <source>
        <dbReference type="ARBA" id="ARBA00004544"/>
    </source>
</evidence>
<dbReference type="SMART" id="SM00242">
    <property type="entry name" value="MYSc"/>
    <property type="match status" value="1"/>
</dbReference>
<evidence type="ECO:0000256" key="18">
    <source>
        <dbReference type="PROSITE-ProRule" id="PRU00782"/>
    </source>
</evidence>
<dbReference type="GO" id="GO:0005516">
    <property type="term" value="F:calmodulin binding"/>
    <property type="evidence" value="ECO:0007669"/>
    <property type="project" value="UniProtKB-KW"/>
</dbReference>
<dbReference type="GO" id="GO:0051015">
    <property type="term" value="F:actin filament binding"/>
    <property type="evidence" value="ECO:0007669"/>
    <property type="project" value="TreeGrafter"/>
</dbReference>
<dbReference type="SMART" id="SM00015">
    <property type="entry name" value="IQ"/>
    <property type="match status" value="2"/>
</dbReference>
<dbReference type="SUPFAM" id="SSF52540">
    <property type="entry name" value="P-loop containing nucleoside triphosphate hydrolases"/>
    <property type="match status" value="1"/>
</dbReference>
<evidence type="ECO:0000256" key="2">
    <source>
        <dbReference type="ARBA" id="ARBA00004412"/>
    </source>
</evidence>
<keyword evidence="7" id="KW-0677">Repeat</keyword>
<dbReference type="PANTHER" id="PTHR13140:SF417">
    <property type="entry name" value="UNCONVENTIONAL MYOSIN-ID"/>
    <property type="match status" value="1"/>
</dbReference>
<keyword evidence="5" id="KW-0813">Transport</keyword>
<dbReference type="InterPro" id="IPR027417">
    <property type="entry name" value="P-loop_NTPase"/>
</dbReference>
<dbReference type="PROSITE" id="PS50096">
    <property type="entry name" value="IQ"/>
    <property type="match status" value="2"/>
</dbReference>
<proteinExistence type="inferred from homology"/>
<evidence type="ECO:0000313" key="22">
    <source>
        <dbReference type="Proteomes" id="UP000694560"/>
    </source>
</evidence>
<organism evidence="21 22">
    <name type="scientific">Malurus cyaneus samueli</name>
    <dbReference type="NCBI Taxonomy" id="2593467"/>
    <lineage>
        <taxon>Eukaryota</taxon>
        <taxon>Metazoa</taxon>
        <taxon>Chordata</taxon>
        <taxon>Craniata</taxon>
        <taxon>Vertebrata</taxon>
        <taxon>Euteleostomi</taxon>
        <taxon>Archelosauria</taxon>
        <taxon>Archosauria</taxon>
        <taxon>Dinosauria</taxon>
        <taxon>Saurischia</taxon>
        <taxon>Theropoda</taxon>
        <taxon>Coelurosauria</taxon>
        <taxon>Aves</taxon>
        <taxon>Neognathae</taxon>
        <taxon>Neoaves</taxon>
        <taxon>Telluraves</taxon>
        <taxon>Australaves</taxon>
        <taxon>Passeriformes</taxon>
        <taxon>Meliphagoidea</taxon>
        <taxon>Maluridae</taxon>
        <taxon>Malurus</taxon>
    </lineage>
</organism>
<keyword evidence="8" id="KW-0547">Nucleotide-binding</keyword>
<feature type="domain" description="Myosin motor" evidence="19">
    <location>
        <begin position="1"/>
        <end position="189"/>
    </location>
</feature>
<dbReference type="PROSITE" id="PS51757">
    <property type="entry name" value="TH1"/>
    <property type="match status" value="1"/>
</dbReference>
<evidence type="ECO:0000256" key="12">
    <source>
        <dbReference type="ARBA" id="ARBA00022927"/>
    </source>
</evidence>
<reference evidence="21" key="1">
    <citation type="submission" date="2025-08" db="UniProtKB">
        <authorList>
            <consortium name="Ensembl"/>
        </authorList>
    </citation>
    <scope>IDENTIFICATION</scope>
</reference>
<name>A0A8C5UGM7_9PASS</name>
<keyword evidence="9" id="KW-0967">Endosome</keyword>
<evidence type="ECO:0000256" key="7">
    <source>
        <dbReference type="ARBA" id="ARBA00022737"/>
    </source>
</evidence>
<sequence>MAPCRDFYSVTGFIDKNKDTLFQDFKRLMYNSSNPVLKMMWPEGKLSITEVTKRPLTAATLFKNSMIALVDNLALKEPYYVRCIKPNDKKSPQLFDEERCRHQVEYLGLLENVRVRRAGFAYRQTYEKFLHRYKMISEFTWPNHDLPSDKDAVRKLIECHGFQHDVAYGKTKLFIRTPRTLFTLEELHAKMLVRIVLFLQKVWRGTLARLRYRRTRAALTIARHYRRHKVRAYLREVLRRFRDVRLLPDRGRSVPWPVPPKVLRPCFIRWRAAELIRSVPPELLPQLRAKVAAMELLKGHRADIGLQRAWQGNYIALVSAGEQGLRGWGDLGKPALRKDKYMKILFSCHVRKVNRFNKVEDRAIFITDRHLYKMDPMKQYKVMKTIPLYNLVGLSVSNGKDQLVVFHTKDNKDLIVCLFSNDPSSDSRIGELVGVLASHFKRSVLALLDTF</sequence>
<dbReference type="GO" id="GO:0005886">
    <property type="term" value="C:plasma membrane"/>
    <property type="evidence" value="ECO:0007669"/>
    <property type="project" value="TreeGrafter"/>
</dbReference>
<dbReference type="GO" id="GO:0005902">
    <property type="term" value="C:microvillus"/>
    <property type="evidence" value="ECO:0007669"/>
    <property type="project" value="TreeGrafter"/>
</dbReference>
<keyword evidence="6" id="KW-0963">Cytoplasm</keyword>
<evidence type="ECO:0000259" key="19">
    <source>
        <dbReference type="PROSITE" id="PS51456"/>
    </source>
</evidence>
<dbReference type="GO" id="GO:0016459">
    <property type="term" value="C:myosin complex"/>
    <property type="evidence" value="ECO:0007669"/>
    <property type="project" value="UniProtKB-KW"/>
</dbReference>
<dbReference type="GO" id="GO:0030425">
    <property type="term" value="C:dendrite"/>
    <property type="evidence" value="ECO:0007669"/>
    <property type="project" value="UniProtKB-SubCell"/>
</dbReference>
<accession>A0A8C5UGM7</accession>
<dbReference type="Gene3D" id="3.40.850.10">
    <property type="entry name" value="Kinesin motor domain"/>
    <property type="match status" value="1"/>
</dbReference>
<dbReference type="Pfam" id="PF06017">
    <property type="entry name" value="Myosin_TH1"/>
    <property type="match status" value="1"/>
</dbReference>
<evidence type="ECO:0000256" key="3">
    <source>
        <dbReference type="ARBA" id="ARBA00004484"/>
    </source>
</evidence>
<evidence type="ECO:0000256" key="11">
    <source>
        <dbReference type="ARBA" id="ARBA00022860"/>
    </source>
</evidence>
<dbReference type="GO" id="GO:0005524">
    <property type="term" value="F:ATP binding"/>
    <property type="evidence" value="ECO:0007669"/>
    <property type="project" value="UniProtKB-KW"/>
</dbReference>
<comment type="caution">
    <text evidence="18">Lacks conserved residue(s) required for the propagation of feature annotation.</text>
</comment>
<evidence type="ECO:0000256" key="6">
    <source>
        <dbReference type="ARBA" id="ARBA00022490"/>
    </source>
</evidence>
<evidence type="ECO:0000256" key="14">
    <source>
        <dbReference type="ARBA" id="ARBA00023175"/>
    </source>
</evidence>
<dbReference type="GO" id="GO:0030048">
    <property type="term" value="P:actin filament-based movement"/>
    <property type="evidence" value="ECO:0007669"/>
    <property type="project" value="TreeGrafter"/>
</dbReference>
<dbReference type="FunFam" id="1.20.5.4820:FF:000003">
    <property type="entry name" value="Unconventional myosin ID"/>
    <property type="match status" value="1"/>
</dbReference>